<dbReference type="EMBL" id="BAAAUV010000036">
    <property type="protein sequence ID" value="GAA3238889.1"/>
    <property type="molecule type" value="Genomic_DNA"/>
</dbReference>
<organism evidence="5 6">
    <name type="scientific">Actinocorallia longicatena</name>
    <dbReference type="NCBI Taxonomy" id="111803"/>
    <lineage>
        <taxon>Bacteria</taxon>
        <taxon>Bacillati</taxon>
        <taxon>Actinomycetota</taxon>
        <taxon>Actinomycetes</taxon>
        <taxon>Streptosporangiales</taxon>
        <taxon>Thermomonosporaceae</taxon>
        <taxon>Actinocorallia</taxon>
    </lineage>
</organism>
<dbReference type="InterPro" id="IPR004474">
    <property type="entry name" value="LytR_CpsA_psr"/>
</dbReference>
<name>A0ABP6QMF9_9ACTN</name>
<evidence type="ECO:0000259" key="4">
    <source>
        <dbReference type="Pfam" id="PF13399"/>
    </source>
</evidence>
<accession>A0ABP6QMF9</accession>
<dbReference type="InterPro" id="IPR027381">
    <property type="entry name" value="LytR/CpsA/Psr_C"/>
</dbReference>
<keyword evidence="2" id="KW-0472">Membrane</keyword>
<keyword evidence="6" id="KW-1185">Reference proteome</keyword>
<feature type="domain" description="LytR/CpsA/Psr regulator C-terminal" evidence="4">
    <location>
        <begin position="365"/>
        <end position="450"/>
    </location>
</feature>
<dbReference type="PANTHER" id="PTHR33392:SF6">
    <property type="entry name" value="POLYISOPRENYL-TEICHOIC ACID--PEPTIDOGLYCAN TEICHOIC ACID TRANSFERASE TAGU"/>
    <property type="match status" value="1"/>
</dbReference>
<reference evidence="6" key="1">
    <citation type="journal article" date="2019" name="Int. J. Syst. Evol. Microbiol.">
        <title>The Global Catalogue of Microorganisms (GCM) 10K type strain sequencing project: providing services to taxonomists for standard genome sequencing and annotation.</title>
        <authorList>
            <consortium name="The Broad Institute Genomics Platform"/>
            <consortium name="The Broad Institute Genome Sequencing Center for Infectious Disease"/>
            <person name="Wu L."/>
            <person name="Ma J."/>
        </authorList>
    </citation>
    <scope>NUCLEOTIDE SEQUENCE [LARGE SCALE GENOMIC DNA]</scope>
    <source>
        <strain evidence="6">JCM 9377</strain>
    </source>
</reference>
<feature type="domain" description="Cell envelope-related transcriptional attenuator" evidence="3">
    <location>
        <begin position="110"/>
        <end position="265"/>
    </location>
</feature>
<evidence type="ECO:0000313" key="5">
    <source>
        <dbReference type="EMBL" id="GAA3238889.1"/>
    </source>
</evidence>
<proteinExistence type="inferred from homology"/>
<feature type="transmembrane region" description="Helical" evidence="2">
    <location>
        <begin position="33"/>
        <end position="55"/>
    </location>
</feature>
<dbReference type="PANTHER" id="PTHR33392">
    <property type="entry name" value="POLYISOPRENYL-TEICHOIC ACID--PEPTIDOGLYCAN TEICHOIC ACID TRANSFERASE TAGU"/>
    <property type="match status" value="1"/>
</dbReference>
<evidence type="ECO:0000313" key="6">
    <source>
        <dbReference type="Proteomes" id="UP001501237"/>
    </source>
</evidence>
<dbReference type="NCBIfam" id="TIGR00350">
    <property type="entry name" value="lytR_cpsA_psr"/>
    <property type="match status" value="1"/>
</dbReference>
<dbReference type="Gene3D" id="3.40.630.190">
    <property type="entry name" value="LCP protein"/>
    <property type="match status" value="1"/>
</dbReference>
<dbReference type="Pfam" id="PF13399">
    <property type="entry name" value="LytR_C"/>
    <property type="match status" value="1"/>
</dbReference>
<keyword evidence="2" id="KW-0812">Transmembrane</keyword>
<evidence type="ECO:0008006" key="7">
    <source>
        <dbReference type="Google" id="ProtNLM"/>
    </source>
</evidence>
<protein>
    <recommendedName>
        <fullName evidence="7">LytR family transcriptional attenuator</fullName>
    </recommendedName>
</protein>
<comment type="similarity">
    <text evidence="1">Belongs to the LytR/CpsA/Psr (LCP) family.</text>
</comment>
<dbReference type="Pfam" id="PF03816">
    <property type="entry name" value="LytR_cpsA_psr"/>
    <property type="match status" value="1"/>
</dbReference>
<dbReference type="Gene3D" id="3.30.70.2390">
    <property type="match status" value="1"/>
</dbReference>
<comment type="caution">
    <text evidence="5">The sequence shown here is derived from an EMBL/GenBank/DDBJ whole genome shotgun (WGS) entry which is preliminary data.</text>
</comment>
<evidence type="ECO:0000256" key="2">
    <source>
        <dbReference type="SAM" id="Phobius"/>
    </source>
</evidence>
<evidence type="ECO:0000259" key="3">
    <source>
        <dbReference type="Pfam" id="PF03816"/>
    </source>
</evidence>
<sequence length="477" mass="50969">MNSPLYTDYVDDTQSERAKADQDTQVVSRGWKLLGWTSVALSGLLVVGSISAYGYTRYLTSGLEHLKVDDSIKKAVPKLNNAVNILLMGSDTRDGANAKYGKSLVGEAARADTTILMHISPGGGAVTGISFPRDLMVDIPACKTPNGGMSAPQKNMINSAFSIGGPTCTWKTIQTLTNIHIDHMAVVDFAGFKGVVNSLGGIEICLTKDVDDDKSKLHLKKGRHVVKGEQALAYVRARHGLGDGSDLSRVKRQQQFLSSVANKAMSKSVLSDPFKLTSLLRSLTRTIKVDDDFSLKAMVDLGTKMKGLDVKKVKFVTVPYTAYAPDPNRVAFRQPDADDFFAEVANDKKLVETNPKPSVTVPPAQIKVRVYNGSEITGKAQSVANELKAKGYQVPLFGNPKVNPPETQILYGKGGENAAATLAVLVPGAKPVPSTKTPAGVVDLVLGPNWTGLTTGSALPKKLDGEIKATDNICKAT</sequence>
<dbReference type="RefSeq" id="WP_344838358.1">
    <property type="nucleotide sequence ID" value="NZ_BAAAUV010000036.1"/>
</dbReference>
<gene>
    <name evidence="5" type="ORF">GCM10010468_74710</name>
</gene>
<dbReference type="InterPro" id="IPR050922">
    <property type="entry name" value="LytR/CpsA/Psr_CW_biosynth"/>
</dbReference>
<keyword evidence="2" id="KW-1133">Transmembrane helix</keyword>
<evidence type="ECO:0000256" key="1">
    <source>
        <dbReference type="ARBA" id="ARBA00006068"/>
    </source>
</evidence>
<dbReference type="Proteomes" id="UP001501237">
    <property type="component" value="Unassembled WGS sequence"/>
</dbReference>